<reference evidence="1 2" key="1">
    <citation type="journal article" date="2018" name="PLoS Genet.">
        <title>Population sequencing reveals clonal diversity and ancestral inbreeding in the grapevine cultivar Chardonnay.</title>
        <authorList>
            <person name="Roach M.J."/>
            <person name="Johnson D.L."/>
            <person name="Bohlmann J."/>
            <person name="van Vuuren H.J."/>
            <person name="Jones S.J."/>
            <person name="Pretorius I.S."/>
            <person name="Schmidt S.A."/>
            <person name="Borneman A.R."/>
        </authorList>
    </citation>
    <scope>NUCLEOTIDE SEQUENCE [LARGE SCALE GENOMIC DNA]</scope>
    <source>
        <strain evidence="2">cv. Chardonnay</strain>
        <tissue evidence="1">Leaf</tissue>
    </source>
</reference>
<dbReference type="PANTHER" id="PTHR11011">
    <property type="entry name" value="MALE STERILITY PROTEIN 2-RELATED"/>
    <property type="match status" value="1"/>
</dbReference>
<dbReference type="Proteomes" id="UP000288805">
    <property type="component" value="Unassembled WGS sequence"/>
</dbReference>
<dbReference type="InterPro" id="IPR026055">
    <property type="entry name" value="FAR"/>
</dbReference>
<protein>
    <submittedName>
        <fullName evidence="1">Fatty acyl-CoA reductase 2</fullName>
    </submittedName>
</protein>
<comment type="caution">
    <text evidence="1">The sequence shown here is derived from an EMBL/GenBank/DDBJ whole genome shotgun (WGS) entry which is preliminary data.</text>
</comment>
<accession>A0A438EMV7</accession>
<dbReference type="GO" id="GO:0080019">
    <property type="term" value="F:alcohol-forming very long-chain fatty acyl-CoA reductase activity"/>
    <property type="evidence" value="ECO:0007669"/>
    <property type="project" value="InterPro"/>
</dbReference>
<gene>
    <name evidence="1" type="primary">FAR2_1</name>
    <name evidence="1" type="ORF">CK203_111712</name>
</gene>
<organism evidence="1 2">
    <name type="scientific">Vitis vinifera</name>
    <name type="common">Grape</name>
    <dbReference type="NCBI Taxonomy" id="29760"/>
    <lineage>
        <taxon>Eukaryota</taxon>
        <taxon>Viridiplantae</taxon>
        <taxon>Streptophyta</taxon>
        <taxon>Embryophyta</taxon>
        <taxon>Tracheophyta</taxon>
        <taxon>Spermatophyta</taxon>
        <taxon>Magnoliopsida</taxon>
        <taxon>eudicotyledons</taxon>
        <taxon>Gunneridae</taxon>
        <taxon>Pentapetalae</taxon>
        <taxon>rosids</taxon>
        <taxon>Vitales</taxon>
        <taxon>Vitaceae</taxon>
        <taxon>Viteae</taxon>
        <taxon>Vitis</taxon>
    </lineage>
</organism>
<dbReference type="PANTHER" id="PTHR11011:SF45">
    <property type="entry name" value="FATTY ACYL-COA REDUCTASE CG8306-RELATED"/>
    <property type="match status" value="1"/>
</dbReference>
<evidence type="ECO:0000313" key="1">
    <source>
        <dbReference type="EMBL" id="RVW49073.1"/>
    </source>
</evidence>
<sequence>MLSKPQALVGPIVFYYGKGQLTGFLVDPKEVLYVVPADMVVNATLAAMAKHGVAGRPEMNIYHIASSVVNPSFPYTTTVPRPGQTSL</sequence>
<dbReference type="AlphaFoldDB" id="A0A438EMV7"/>
<evidence type="ECO:0000313" key="2">
    <source>
        <dbReference type="Proteomes" id="UP000288805"/>
    </source>
</evidence>
<proteinExistence type="predicted"/>
<dbReference type="EMBL" id="QGNW01001233">
    <property type="protein sequence ID" value="RVW49073.1"/>
    <property type="molecule type" value="Genomic_DNA"/>
</dbReference>
<name>A0A438EMV7_VITVI</name>